<dbReference type="Pfam" id="PF02321">
    <property type="entry name" value="OEP"/>
    <property type="match status" value="1"/>
</dbReference>
<dbReference type="GO" id="GO:0015562">
    <property type="term" value="F:efflux transmembrane transporter activity"/>
    <property type="evidence" value="ECO:0007669"/>
    <property type="project" value="InterPro"/>
</dbReference>
<reference evidence="2 3" key="1">
    <citation type="submission" date="2020-08" db="EMBL/GenBank/DDBJ databases">
        <title>Genomic Encyclopedia of Type Strains, Phase IV (KMG-IV): sequencing the most valuable type-strain genomes for metagenomic binning, comparative biology and taxonomic classification.</title>
        <authorList>
            <person name="Goeker M."/>
        </authorList>
    </citation>
    <scope>NUCLEOTIDE SEQUENCE [LARGE SCALE GENOMIC DNA]</scope>
    <source>
        <strain evidence="2 3">DSM 26718</strain>
    </source>
</reference>
<dbReference type="InterPro" id="IPR003423">
    <property type="entry name" value="OMP_efflux"/>
</dbReference>
<sequence>MTPPGAFKPGLLFTTPESMLYSLGSDLIVPLVNRNGINAVYSSADARQIQTAYQYEQTILKAYVEVANQLANLGNLDKSYAEKARAVEALNQSVTISNSLFRSARADYTEVLLTQREALESKFDLTETKLQQLTAVVNVYRALGGGWK</sequence>
<protein>
    <submittedName>
        <fullName evidence="2">Outer membrane protein TolC</fullName>
    </submittedName>
</protein>
<proteinExistence type="inferred from homology"/>
<evidence type="ECO:0000256" key="1">
    <source>
        <dbReference type="ARBA" id="ARBA00007613"/>
    </source>
</evidence>
<dbReference type="PANTHER" id="PTHR30203">
    <property type="entry name" value="OUTER MEMBRANE CATION EFFLUX PROTEIN"/>
    <property type="match status" value="1"/>
</dbReference>
<dbReference type="AlphaFoldDB" id="A0A7W9WBR3"/>
<evidence type="ECO:0000313" key="3">
    <source>
        <dbReference type="Proteomes" id="UP000532746"/>
    </source>
</evidence>
<evidence type="ECO:0000313" key="2">
    <source>
        <dbReference type="EMBL" id="MBB6058611.1"/>
    </source>
</evidence>
<dbReference type="Gene3D" id="1.20.1600.10">
    <property type="entry name" value="Outer membrane efflux proteins (OEP)"/>
    <property type="match status" value="1"/>
</dbReference>
<keyword evidence="3" id="KW-1185">Reference proteome</keyword>
<gene>
    <name evidence="2" type="ORF">HNQ93_001457</name>
</gene>
<comment type="caution">
    <text evidence="2">The sequence shown here is derived from an EMBL/GenBank/DDBJ whole genome shotgun (WGS) entry which is preliminary data.</text>
</comment>
<accession>A0A7W9WBR3</accession>
<name>A0A7W9WBR3_9BACT</name>
<dbReference type="Proteomes" id="UP000532746">
    <property type="component" value="Unassembled WGS sequence"/>
</dbReference>
<dbReference type="EMBL" id="JACHGG010000002">
    <property type="protein sequence ID" value="MBB6058611.1"/>
    <property type="molecule type" value="Genomic_DNA"/>
</dbReference>
<comment type="similarity">
    <text evidence="1">Belongs to the outer membrane factor (OMF) (TC 1.B.17) family.</text>
</comment>
<dbReference type="SUPFAM" id="SSF56954">
    <property type="entry name" value="Outer membrane efflux proteins (OEP)"/>
    <property type="match status" value="1"/>
</dbReference>
<organism evidence="2 3">
    <name type="scientific">Hymenobacter luteus</name>
    <dbReference type="NCBI Taxonomy" id="1411122"/>
    <lineage>
        <taxon>Bacteria</taxon>
        <taxon>Pseudomonadati</taxon>
        <taxon>Bacteroidota</taxon>
        <taxon>Cytophagia</taxon>
        <taxon>Cytophagales</taxon>
        <taxon>Hymenobacteraceae</taxon>
        <taxon>Hymenobacter</taxon>
    </lineage>
</organism>
<dbReference type="PANTHER" id="PTHR30203:SF30">
    <property type="entry name" value="OUTER MEMBRANE PROTEIN-RELATED"/>
    <property type="match status" value="1"/>
</dbReference>
<dbReference type="Gene3D" id="2.20.200.10">
    <property type="entry name" value="Outer membrane efflux proteins (OEP)"/>
    <property type="match status" value="1"/>
</dbReference>
<dbReference type="InterPro" id="IPR010131">
    <property type="entry name" value="MdtP/NodT-like"/>
</dbReference>